<dbReference type="AlphaFoldDB" id="A0AAW2AJE8"/>
<dbReference type="Proteomes" id="UP001479290">
    <property type="component" value="Unassembled WGS sequence"/>
</dbReference>
<sequence>MDNHRQQDFPLNDALQELLQQGATRARELRDAQQQLHTLQVSLVEADQSCESVCSAVNLKQKMLSAVHCDLEQVRRSIVGLDAQIQAVLLENLRLRNCIEEQQEKSRSQLLRFGSYRSQTQEYRTAVSALESRADVHQELRQKEQEVRDLRAALEELKTDLQNPDGSAVRQAQKEIDFLKANIHEARQTVMERKAQLENEERTQTQLRREIEIQQRRCEAVLKRLRSQLKKAQSGHWQLRSDVTHLEKQLQDLRSQLEEDQR</sequence>
<gene>
    <name evidence="2" type="ORF">ABG768_024580</name>
</gene>
<proteinExistence type="predicted"/>
<dbReference type="EMBL" id="JAWDJR010000006">
    <property type="protein sequence ID" value="KAK9973880.1"/>
    <property type="molecule type" value="Genomic_DNA"/>
</dbReference>
<keyword evidence="3" id="KW-1185">Reference proteome</keyword>
<protein>
    <recommendedName>
        <fullName evidence="4">Coiled-coil domain-containing protein 122</fullName>
    </recommendedName>
</protein>
<evidence type="ECO:0008006" key="4">
    <source>
        <dbReference type="Google" id="ProtNLM"/>
    </source>
</evidence>
<keyword evidence="1" id="KW-0175">Coiled coil</keyword>
<organism evidence="2 3">
    <name type="scientific">Culter alburnus</name>
    <name type="common">Topmouth culter</name>
    <dbReference type="NCBI Taxonomy" id="194366"/>
    <lineage>
        <taxon>Eukaryota</taxon>
        <taxon>Metazoa</taxon>
        <taxon>Chordata</taxon>
        <taxon>Craniata</taxon>
        <taxon>Vertebrata</taxon>
        <taxon>Euteleostomi</taxon>
        <taxon>Actinopterygii</taxon>
        <taxon>Neopterygii</taxon>
        <taxon>Teleostei</taxon>
        <taxon>Ostariophysi</taxon>
        <taxon>Cypriniformes</taxon>
        <taxon>Xenocyprididae</taxon>
        <taxon>Xenocypridinae</taxon>
        <taxon>Culter</taxon>
    </lineage>
</organism>
<evidence type="ECO:0000256" key="1">
    <source>
        <dbReference type="SAM" id="Coils"/>
    </source>
</evidence>
<accession>A0AAW2AJE8</accession>
<evidence type="ECO:0000313" key="2">
    <source>
        <dbReference type="EMBL" id="KAK9973880.1"/>
    </source>
</evidence>
<evidence type="ECO:0000313" key="3">
    <source>
        <dbReference type="Proteomes" id="UP001479290"/>
    </source>
</evidence>
<feature type="coiled-coil region" evidence="1">
    <location>
        <begin position="133"/>
        <end position="256"/>
    </location>
</feature>
<reference evidence="2 3" key="1">
    <citation type="submission" date="2024-05" db="EMBL/GenBank/DDBJ databases">
        <title>A high-quality chromosomal-level genome assembly of Topmouth culter (Culter alburnus).</title>
        <authorList>
            <person name="Zhao H."/>
        </authorList>
    </citation>
    <scope>NUCLEOTIDE SEQUENCE [LARGE SCALE GENOMIC DNA]</scope>
    <source>
        <strain evidence="2">CATC2023</strain>
        <tissue evidence="2">Muscle</tissue>
    </source>
</reference>
<comment type="caution">
    <text evidence="2">The sequence shown here is derived from an EMBL/GenBank/DDBJ whole genome shotgun (WGS) entry which is preliminary data.</text>
</comment>
<name>A0AAW2AJE8_CULAL</name>